<dbReference type="Pfam" id="PF03466">
    <property type="entry name" value="LysR_substrate"/>
    <property type="match status" value="1"/>
</dbReference>
<dbReference type="SUPFAM" id="SSF53850">
    <property type="entry name" value="Periplasmic binding protein-like II"/>
    <property type="match status" value="1"/>
</dbReference>
<gene>
    <name evidence="6" type="ORF">A6048_16145</name>
</gene>
<keyword evidence="3" id="KW-0238">DNA-binding</keyword>
<organism evidence="6 7">
    <name type="scientific">Dietzia psychralcaliphila</name>
    <dbReference type="NCBI Taxonomy" id="139021"/>
    <lineage>
        <taxon>Bacteria</taxon>
        <taxon>Bacillati</taxon>
        <taxon>Actinomycetota</taxon>
        <taxon>Actinomycetes</taxon>
        <taxon>Mycobacteriales</taxon>
        <taxon>Dietziaceae</taxon>
        <taxon>Dietzia</taxon>
    </lineage>
</organism>
<dbReference type="GO" id="GO:0000976">
    <property type="term" value="F:transcription cis-regulatory region binding"/>
    <property type="evidence" value="ECO:0007669"/>
    <property type="project" value="TreeGrafter"/>
</dbReference>
<dbReference type="InterPro" id="IPR005119">
    <property type="entry name" value="LysR_subst-bd"/>
</dbReference>
<evidence type="ECO:0000256" key="3">
    <source>
        <dbReference type="ARBA" id="ARBA00023125"/>
    </source>
</evidence>
<dbReference type="InterPro" id="IPR036390">
    <property type="entry name" value="WH_DNA-bd_sf"/>
</dbReference>
<dbReference type="InterPro" id="IPR000847">
    <property type="entry name" value="LysR_HTH_N"/>
</dbReference>
<dbReference type="PANTHER" id="PTHR30126">
    <property type="entry name" value="HTH-TYPE TRANSCRIPTIONAL REGULATOR"/>
    <property type="match status" value="1"/>
</dbReference>
<dbReference type="PRINTS" id="PR00039">
    <property type="entry name" value="HTHLYSR"/>
</dbReference>
<name>A0AAD0NNI8_9ACTN</name>
<dbReference type="Proteomes" id="UP000244903">
    <property type="component" value="Chromosome"/>
</dbReference>
<comment type="similarity">
    <text evidence="1">Belongs to the LysR transcriptional regulatory family.</text>
</comment>
<dbReference type="InterPro" id="IPR036388">
    <property type="entry name" value="WH-like_DNA-bd_sf"/>
</dbReference>
<proteinExistence type="inferred from homology"/>
<sequence>MTRTWPDLVVLELLVGVDEHGSLSAAARRVGMAQPNASRAVKQLERHFGTPLLRRHPRGATLTPHGTVIAHWARRVLAEAARLLDVAESLQTERSATLTVGASMTVAEQLMPRWLAALRGSRPEVGIHLQVHNSVRVTELVLDGTCDVGFVESPTLPRDLHTSTVARDRLVVVASPSHAWARRRIPPTIAELAATRLVVREPGSGTRTTLDRALEEYERAEPLLELASAAAIRTSVLDGVGPAVMSSLAVADQVASGELRAIHVEGLELNRELRAVWRPPRQLSGPAGELVALARRSGRRDARERDGVAPARP</sequence>
<reference evidence="6 7" key="1">
    <citation type="submission" date="2016-04" db="EMBL/GenBank/DDBJ databases">
        <title>Complete genome sequence of the haloalkaliphilic hydrocarbon-degrading bacterium Dietzia psychralcaliphila ILA-1T, isolated from a drain of a fish product-processing plant.</title>
        <authorList>
            <person name="Zhao J."/>
            <person name="Hu B."/>
            <person name="Geng S."/>
            <person name="Nie Y."/>
            <person name="Tang Y."/>
        </authorList>
    </citation>
    <scope>NUCLEOTIDE SEQUENCE [LARGE SCALE GENOMIC DNA]</scope>
    <source>
        <strain evidence="6 7">ILA-1</strain>
    </source>
</reference>
<dbReference type="PROSITE" id="PS50931">
    <property type="entry name" value="HTH_LYSR"/>
    <property type="match status" value="1"/>
</dbReference>
<dbReference type="PANTHER" id="PTHR30126:SF39">
    <property type="entry name" value="HTH-TYPE TRANSCRIPTIONAL REGULATOR CYSL"/>
    <property type="match status" value="1"/>
</dbReference>
<evidence type="ECO:0000256" key="4">
    <source>
        <dbReference type="ARBA" id="ARBA00023163"/>
    </source>
</evidence>
<evidence type="ECO:0000313" key="6">
    <source>
        <dbReference type="EMBL" id="AWH96760.1"/>
    </source>
</evidence>
<dbReference type="RefSeq" id="WP_107746880.1">
    <property type="nucleotide sequence ID" value="NZ_CP015453.1"/>
</dbReference>
<accession>A0AAD0NNI8</accession>
<dbReference type="KEGG" id="dpc:A6048_16145"/>
<dbReference type="Gene3D" id="1.10.10.10">
    <property type="entry name" value="Winged helix-like DNA-binding domain superfamily/Winged helix DNA-binding domain"/>
    <property type="match status" value="1"/>
</dbReference>
<protein>
    <submittedName>
        <fullName evidence="6">LysR family transcriptional regulator</fullName>
    </submittedName>
</protein>
<evidence type="ECO:0000256" key="1">
    <source>
        <dbReference type="ARBA" id="ARBA00009437"/>
    </source>
</evidence>
<evidence type="ECO:0000313" key="7">
    <source>
        <dbReference type="Proteomes" id="UP000244903"/>
    </source>
</evidence>
<keyword evidence="4" id="KW-0804">Transcription</keyword>
<evidence type="ECO:0000256" key="2">
    <source>
        <dbReference type="ARBA" id="ARBA00023015"/>
    </source>
</evidence>
<dbReference type="GO" id="GO:0003700">
    <property type="term" value="F:DNA-binding transcription factor activity"/>
    <property type="evidence" value="ECO:0007669"/>
    <property type="project" value="InterPro"/>
</dbReference>
<keyword evidence="2" id="KW-0805">Transcription regulation</keyword>
<dbReference type="AlphaFoldDB" id="A0AAD0NNI8"/>
<feature type="domain" description="HTH lysR-type" evidence="5">
    <location>
        <begin position="6"/>
        <end position="63"/>
    </location>
</feature>
<evidence type="ECO:0000259" key="5">
    <source>
        <dbReference type="PROSITE" id="PS50931"/>
    </source>
</evidence>
<dbReference type="EMBL" id="CP015453">
    <property type="protein sequence ID" value="AWH96760.1"/>
    <property type="molecule type" value="Genomic_DNA"/>
</dbReference>
<dbReference type="SUPFAM" id="SSF46785">
    <property type="entry name" value="Winged helix' DNA-binding domain"/>
    <property type="match status" value="1"/>
</dbReference>
<dbReference type="Gene3D" id="3.40.190.10">
    <property type="entry name" value="Periplasmic binding protein-like II"/>
    <property type="match status" value="2"/>
</dbReference>
<dbReference type="Pfam" id="PF00126">
    <property type="entry name" value="HTH_1"/>
    <property type="match status" value="1"/>
</dbReference>
<keyword evidence="7" id="KW-1185">Reference proteome</keyword>